<keyword evidence="2" id="KW-1185">Reference proteome</keyword>
<evidence type="ECO:0000313" key="2">
    <source>
        <dbReference type="Proteomes" id="UP000005446"/>
    </source>
</evidence>
<proteinExistence type="predicted"/>
<dbReference type="InParanoid" id="H0ESJ0"/>
<dbReference type="Proteomes" id="UP000005446">
    <property type="component" value="Unassembled WGS sequence"/>
</dbReference>
<accession>H0ESJ0</accession>
<gene>
    <name evidence="1" type="ORF">M7I_5679</name>
</gene>
<organism evidence="1 2">
    <name type="scientific">Glarea lozoyensis (strain ATCC 74030 / MF5533)</name>
    <dbReference type="NCBI Taxonomy" id="1104152"/>
    <lineage>
        <taxon>Eukaryota</taxon>
        <taxon>Fungi</taxon>
        <taxon>Dikarya</taxon>
        <taxon>Ascomycota</taxon>
        <taxon>Pezizomycotina</taxon>
        <taxon>Leotiomycetes</taxon>
        <taxon>Helotiales</taxon>
        <taxon>Helotiaceae</taxon>
        <taxon>Glarea</taxon>
    </lineage>
</organism>
<dbReference type="EMBL" id="AGUE01000147">
    <property type="protein sequence ID" value="EHK98510.1"/>
    <property type="molecule type" value="Genomic_DNA"/>
</dbReference>
<dbReference type="HOGENOM" id="CLU_3242260_0_0_1"/>
<name>H0ESJ0_GLAL7</name>
<sequence length="43" mass="4646">MGLKASQPRLVAKEQIDVWTKMLARILQRAIGPSPLNATSALA</sequence>
<reference evidence="1 2" key="1">
    <citation type="journal article" date="2012" name="Eukaryot. Cell">
        <title>Genome sequence of the fungus Glarea lozoyensis: the first genome sequence of a species from the Helotiaceae family.</title>
        <authorList>
            <person name="Youssar L."/>
            <person name="Gruening B.A."/>
            <person name="Erxleben A."/>
            <person name="Guenther S."/>
            <person name="Huettel W."/>
        </authorList>
    </citation>
    <scope>NUCLEOTIDE SEQUENCE [LARGE SCALE GENOMIC DNA]</scope>
    <source>
        <strain evidence="2">ATCC 74030 / MF5533</strain>
    </source>
</reference>
<comment type="caution">
    <text evidence="1">The sequence shown here is derived from an EMBL/GenBank/DDBJ whole genome shotgun (WGS) entry which is preliminary data.</text>
</comment>
<dbReference type="AlphaFoldDB" id="H0ESJ0"/>
<protein>
    <submittedName>
        <fullName evidence="1">Uncharacterized protein</fullName>
    </submittedName>
</protein>
<evidence type="ECO:0000313" key="1">
    <source>
        <dbReference type="EMBL" id="EHK98510.1"/>
    </source>
</evidence>